<evidence type="ECO:0000259" key="3">
    <source>
        <dbReference type="Pfam" id="PF16344"/>
    </source>
</evidence>
<reference evidence="4 5" key="1">
    <citation type="submission" date="2021-03" db="EMBL/GenBank/DDBJ databases">
        <title>Assistant Professor.</title>
        <authorList>
            <person name="Huq M.A."/>
        </authorList>
    </citation>
    <scope>NUCLEOTIDE SEQUENCE [LARGE SCALE GENOMIC DNA]</scope>
    <source>
        <strain evidence="4 5">MAH-29</strain>
    </source>
</reference>
<dbReference type="InterPro" id="IPR006860">
    <property type="entry name" value="FecR"/>
</dbReference>
<feature type="transmembrane region" description="Helical" evidence="1">
    <location>
        <begin position="97"/>
        <end position="116"/>
    </location>
</feature>
<keyword evidence="1" id="KW-0812">Transmembrane</keyword>
<dbReference type="Pfam" id="PF16344">
    <property type="entry name" value="FecR_C"/>
    <property type="match status" value="1"/>
</dbReference>
<name>A0ABS3YY67_9BACT</name>
<gene>
    <name evidence="4" type="ORF">J7I42_21400</name>
</gene>
<dbReference type="InterPro" id="IPR012373">
    <property type="entry name" value="Ferrdict_sens_TM"/>
</dbReference>
<protein>
    <submittedName>
        <fullName evidence="4">FecR family protein</fullName>
    </submittedName>
</protein>
<feature type="domain" description="Protein FecR C-terminal" evidence="3">
    <location>
        <begin position="367"/>
        <end position="434"/>
    </location>
</feature>
<dbReference type="PANTHER" id="PTHR30273">
    <property type="entry name" value="PERIPLASMIC SIGNAL SENSOR AND SIGMA FACTOR ACTIVATOR FECR-RELATED"/>
    <property type="match status" value="1"/>
</dbReference>
<proteinExistence type="predicted"/>
<dbReference type="EMBL" id="JAGHKO010000005">
    <property type="protein sequence ID" value="MBO9202860.1"/>
    <property type="molecule type" value="Genomic_DNA"/>
</dbReference>
<dbReference type="RefSeq" id="WP_209140914.1">
    <property type="nucleotide sequence ID" value="NZ_JAGHKO010000005.1"/>
</dbReference>
<evidence type="ECO:0000259" key="2">
    <source>
        <dbReference type="Pfam" id="PF04773"/>
    </source>
</evidence>
<sequence length="436" mass="48231">MGNFLKNELLDLLQKARAGNATGDDYSRIAAIINADQSGELIAEADNFLAQEVTVPSQHIEPYNYEYWQRAFLEIKESWRQQNLQQAKVRRLPVRRWWVAASIMLLISVGVATYLFTKRTSSQLVAGPYKILPGKEGAILTLADGSQVLLDSLQNGIVAMQGGTTAKIVNGTLIYEGKGNNAVYNVMSTPKAREFHVILPDGTNAWLNSGSSLRYPTTFTGNERKVTVTGEVYFEVATVRLNAGLKMPFKVNVNNKAEIEVLGTHFNVKAYANEPVINTTLLEGSIAITLSPDQRTVSTGRKGRVEPAKKLVLKPGQQAQILIGQQQMQVVTEAKDAAAKKANTQPELTVVSNTDIDNVMAWKNGVFDFNNIAFNDAMSQLERWYDIEVVYEKGIPTDIELNGKISKDVTLNELVTILEKIGVKCRLEGRKLLIQS</sequence>
<accession>A0ABS3YY67</accession>
<feature type="domain" description="FecR protein" evidence="2">
    <location>
        <begin position="186"/>
        <end position="286"/>
    </location>
</feature>
<dbReference type="PANTHER" id="PTHR30273:SF2">
    <property type="entry name" value="PROTEIN FECR"/>
    <property type="match status" value="1"/>
</dbReference>
<evidence type="ECO:0000256" key="1">
    <source>
        <dbReference type="SAM" id="Phobius"/>
    </source>
</evidence>
<keyword evidence="1" id="KW-0472">Membrane</keyword>
<dbReference type="Pfam" id="PF04773">
    <property type="entry name" value="FecR"/>
    <property type="match status" value="1"/>
</dbReference>
<keyword evidence="1" id="KW-1133">Transmembrane helix</keyword>
<dbReference type="Proteomes" id="UP000677244">
    <property type="component" value="Unassembled WGS sequence"/>
</dbReference>
<dbReference type="Gene3D" id="3.55.50.30">
    <property type="match status" value="1"/>
</dbReference>
<evidence type="ECO:0000313" key="5">
    <source>
        <dbReference type="Proteomes" id="UP000677244"/>
    </source>
</evidence>
<dbReference type="Gene3D" id="2.60.120.1440">
    <property type="match status" value="1"/>
</dbReference>
<organism evidence="4 5">
    <name type="scientific">Niastella soli</name>
    <dbReference type="NCBI Taxonomy" id="2821487"/>
    <lineage>
        <taxon>Bacteria</taxon>
        <taxon>Pseudomonadati</taxon>
        <taxon>Bacteroidota</taxon>
        <taxon>Chitinophagia</taxon>
        <taxon>Chitinophagales</taxon>
        <taxon>Chitinophagaceae</taxon>
        <taxon>Niastella</taxon>
    </lineage>
</organism>
<evidence type="ECO:0000313" key="4">
    <source>
        <dbReference type="EMBL" id="MBO9202860.1"/>
    </source>
</evidence>
<keyword evidence="5" id="KW-1185">Reference proteome</keyword>
<dbReference type="InterPro" id="IPR032508">
    <property type="entry name" value="FecR_C"/>
</dbReference>
<comment type="caution">
    <text evidence="4">The sequence shown here is derived from an EMBL/GenBank/DDBJ whole genome shotgun (WGS) entry which is preliminary data.</text>
</comment>